<feature type="compositionally biased region" description="Basic and acidic residues" evidence="1">
    <location>
        <begin position="541"/>
        <end position="556"/>
    </location>
</feature>
<dbReference type="EMBL" id="JAAGWQ010000003">
    <property type="protein sequence ID" value="KAF5680914.1"/>
    <property type="molecule type" value="Genomic_DNA"/>
</dbReference>
<feature type="compositionally biased region" description="Acidic residues" evidence="1">
    <location>
        <begin position="575"/>
        <end position="585"/>
    </location>
</feature>
<feature type="region of interest" description="Disordered" evidence="1">
    <location>
        <begin position="649"/>
        <end position="773"/>
    </location>
</feature>
<reference evidence="2 3" key="1">
    <citation type="submission" date="2020-05" db="EMBL/GenBank/DDBJ databases">
        <title>Identification and distribution of gene clusters putatively required for synthesis of sphingolipid metabolism inhibitors in phylogenetically diverse species of the filamentous fungus Fusarium.</title>
        <authorList>
            <person name="Kim H.-S."/>
            <person name="Busman M."/>
            <person name="Brown D.W."/>
            <person name="Divon H."/>
            <person name="Uhlig S."/>
            <person name="Proctor R.H."/>
        </authorList>
    </citation>
    <scope>NUCLEOTIDE SEQUENCE [LARGE SCALE GENOMIC DNA]</scope>
    <source>
        <strain evidence="2 3">NRRL 20693</strain>
    </source>
</reference>
<feature type="region of interest" description="Disordered" evidence="1">
    <location>
        <begin position="244"/>
        <end position="294"/>
    </location>
</feature>
<proteinExistence type="predicted"/>
<keyword evidence="3" id="KW-1185">Reference proteome</keyword>
<feature type="region of interest" description="Disordered" evidence="1">
    <location>
        <begin position="16"/>
        <end position="50"/>
    </location>
</feature>
<name>A0A8H5X4P6_FUSHE</name>
<dbReference type="Proteomes" id="UP000567885">
    <property type="component" value="Unassembled WGS sequence"/>
</dbReference>
<feature type="region of interest" description="Disordered" evidence="1">
    <location>
        <begin position="68"/>
        <end position="184"/>
    </location>
</feature>
<evidence type="ECO:0000256" key="1">
    <source>
        <dbReference type="SAM" id="MobiDB-lite"/>
    </source>
</evidence>
<accession>A0A8H5X4P6</accession>
<organism evidence="2 3">
    <name type="scientific">Fusarium heterosporum</name>
    <dbReference type="NCBI Taxonomy" id="42747"/>
    <lineage>
        <taxon>Eukaryota</taxon>
        <taxon>Fungi</taxon>
        <taxon>Dikarya</taxon>
        <taxon>Ascomycota</taxon>
        <taxon>Pezizomycotina</taxon>
        <taxon>Sordariomycetes</taxon>
        <taxon>Hypocreomycetidae</taxon>
        <taxon>Hypocreales</taxon>
        <taxon>Nectriaceae</taxon>
        <taxon>Fusarium</taxon>
        <taxon>Fusarium heterosporum species complex</taxon>
    </lineage>
</organism>
<feature type="compositionally biased region" description="Basic and acidic residues" evidence="1">
    <location>
        <begin position="125"/>
        <end position="134"/>
    </location>
</feature>
<feature type="compositionally biased region" description="Basic and acidic residues" evidence="1">
    <location>
        <begin position="735"/>
        <end position="744"/>
    </location>
</feature>
<feature type="region of interest" description="Disordered" evidence="1">
    <location>
        <begin position="541"/>
        <end position="606"/>
    </location>
</feature>
<feature type="compositionally biased region" description="Basic and acidic residues" evidence="1">
    <location>
        <begin position="94"/>
        <end position="104"/>
    </location>
</feature>
<sequence length="773" mass="85918">MSPASSPSRDITELFSRRRGINIPSDQKDLLDGPGSWAVELNNQPHSRAHIPGHVLETVKANYVARKLNLQERTPPSKKRRASPKLFASSKRMRNGDAKPDFEKPPASSPERSIPWSPSPPRQTPGREKSKEPESIASLVGATTQSSIVHETPKTDTEGPTPRRTFIPLAENPPSSEEPEDDLETRIPDAQPHPHALINRTALPAKPTVPSPLSTNRTMATPPCAQPSNPTQAIVPDTIITNKGSLEENASPGNGQPKARLTFKPISIGDVGKKRKKNHNEKERLPPTIMPPVIDSSYPSSDSIIPNTYNLNVPTTQESIRESIEGNEEDEPVDNVEEIVPSTNNQSLIVERHSAQRQRSTIKSELLEAEGTSNTVERLAQQPFTPSQIGSPNTTLLLTSRSRLGVQLPPSAPLRIAPGAPLEPYDMFVQQYPAYAGDDGGRKLPGTKLNFITACVYLNYLRSNRLLRDCLYDDFIRAFPCYYKKYVDHSGESSLYAIDWFNEQTDPAAYDKYLVNRGNLGHILRSYPEEFARVNETYLKGKERERERERENERERQKRKQKQKKDESLIIYTSSEDEGDLEEDRDPSSPVSRLTNHSSHRIVESLQPITAMESDMDIELPRMPPAPRSNSTKRRALIAPIEEAEVRMKPVTKSQLLPSARPRTVLSQGQPPRSSRAGGIQTQAPPPSSPKIPQTSMLPPSTLGTSATKPKALKHLPYFGKIPSSSPGSSTPARRTKEQLDRMRKAFIKNNDGMKRVSGTKAWSARSSSGRTE</sequence>
<comment type="caution">
    <text evidence="2">The sequence shown here is derived from an EMBL/GenBank/DDBJ whole genome shotgun (WGS) entry which is preliminary data.</text>
</comment>
<dbReference type="OrthoDB" id="3538943at2759"/>
<feature type="compositionally biased region" description="Polar residues" evidence="1">
    <location>
        <begin position="691"/>
        <end position="708"/>
    </location>
</feature>
<dbReference type="AlphaFoldDB" id="A0A8H5X4P6"/>
<feature type="compositionally biased region" description="Polar residues" evidence="1">
    <location>
        <begin position="723"/>
        <end position="733"/>
    </location>
</feature>
<evidence type="ECO:0000313" key="3">
    <source>
        <dbReference type="Proteomes" id="UP000567885"/>
    </source>
</evidence>
<gene>
    <name evidence="2" type="ORF">FHETE_302</name>
</gene>
<protein>
    <submittedName>
        <fullName evidence="2">Uncharacterized protein</fullName>
    </submittedName>
</protein>
<evidence type="ECO:0000313" key="2">
    <source>
        <dbReference type="EMBL" id="KAF5680914.1"/>
    </source>
</evidence>